<proteinExistence type="predicted"/>
<protein>
    <submittedName>
        <fullName evidence="1">Uncharacterized protein</fullName>
    </submittedName>
</protein>
<feature type="non-terminal residue" evidence="1">
    <location>
        <position position="1"/>
    </location>
</feature>
<reference evidence="1" key="1">
    <citation type="submission" date="2018-05" db="EMBL/GenBank/DDBJ databases">
        <authorList>
            <person name="Lanie J.A."/>
            <person name="Ng W.-L."/>
            <person name="Kazmierczak K.M."/>
            <person name="Andrzejewski T.M."/>
            <person name="Davidsen T.M."/>
            <person name="Wayne K.J."/>
            <person name="Tettelin H."/>
            <person name="Glass J.I."/>
            <person name="Rusch D."/>
            <person name="Podicherti R."/>
            <person name="Tsui H.-C.T."/>
            <person name="Winkler M.E."/>
        </authorList>
    </citation>
    <scope>NUCLEOTIDE SEQUENCE</scope>
</reference>
<name>A0A383C8U8_9ZZZZ</name>
<evidence type="ECO:0000313" key="1">
    <source>
        <dbReference type="EMBL" id="SVE28469.1"/>
    </source>
</evidence>
<gene>
    <name evidence="1" type="ORF">METZ01_LOCUS481323</name>
</gene>
<sequence>GGGVPSTHSSTDGGAHGIKAADMAWSIEALDGSIEAATGQFLVGETAADHVGTLTAVVDGSGDELRSTVRVRVLGRSSWAEDFEGMSTDKGKDRAHAHWIGAGGKFFVRDQEGSRVLMKTEAPRGLQRSDVYIGPPDLSGYTVQADLMGVKRKRNRPDMGLIAQRYTLDMQGNHQRLQIRTWAAALRMAKTVDFPWEMEVWYTAKMRVDIEAGKAIVRGKVWRRDEDEPEQWTNTAENPLP</sequence>
<feature type="non-terminal residue" evidence="1">
    <location>
        <position position="241"/>
    </location>
</feature>
<dbReference type="EMBL" id="UINC01206716">
    <property type="protein sequence ID" value="SVE28469.1"/>
    <property type="molecule type" value="Genomic_DNA"/>
</dbReference>
<organism evidence="1">
    <name type="scientific">marine metagenome</name>
    <dbReference type="NCBI Taxonomy" id="408172"/>
    <lineage>
        <taxon>unclassified sequences</taxon>
        <taxon>metagenomes</taxon>
        <taxon>ecological metagenomes</taxon>
    </lineage>
</organism>
<dbReference type="AlphaFoldDB" id="A0A383C8U8"/>
<accession>A0A383C8U8</accession>